<sequence length="140" mass="16059">MDIRSRRWDEKWVVRLWGKLAEDFADDLDKKYAPPVTVIVTSTIVKEFQGNPNPSWNTREIEDDKSVVRKSEPILGELANAIDERLYYYEQVTELCAEETESSTGGYGKCISHDIIFLQSLHVFASTKGSIMLLDNQNSR</sequence>
<proteinExistence type="predicted"/>
<evidence type="ECO:0000313" key="2">
    <source>
        <dbReference type="Proteomes" id="UP000825729"/>
    </source>
</evidence>
<organism evidence="1 2">
    <name type="scientific">Aristolochia fimbriata</name>
    <name type="common">White veined hardy Dutchman's pipe vine</name>
    <dbReference type="NCBI Taxonomy" id="158543"/>
    <lineage>
        <taxon>Eukaryota</taxon>
        <taxon>Viridiplantae</taxon>
        <taxon>Streptophyta</taxon>
        <taxon>Embryophyta</taxon>
        <taxon>Tracheophyta</taxon>
        <taxon>Spermatophyta</taxon>
        <taxon>Magnoliopsida</taxon>
        <taxon>Magnoliidae</taxon>
        <taxon>Piperales</taxon>
        <taxon>Aristolochiaceae</taxon>
        <taxon>Aristolochia</taxon>
    </lineage>
</organism>
<evidence type="ECO:0000313" key="1">
    <source>
        <dbReference type="EMBL" id="KAG9442108.1"/>
    </source>
</evidence>
<dbReference type="Proteomes" id="UP000825729">
    <property type="component" value="Unassembled WGS sequence"/>
</dbReference>
<reference evidence="1 2" key="1">
    <citation type="submission" date="2021-07" db="EMBL/GenBank/DDBJ databases">
        <title>The Aristolochia fimbriata genome: insights into angiosperm evolution, floral development and chemical biosynthesis.</title>
        <authorList>
            <person name="Jiao Y."/>
        </authorList>
    </citation>
    <scope>NUCLEOTIDE SEQUENCE [LARGE SCALE GENOMIC DNA]</scope>
    <source>
        <strain evidence="1">IBCAS-2021</strain>
        <tissue evidence="1">Leaf</tissue>
    </source>
</reference>
<comment type="caution">
    <text evidence="1">The sequence shown here is derived from an EMBL/GenBank/DDBJ whole genome shotgun (WGS) entry which is preliminary data.</text>
</comment>
<dbReference type="AlphaFoldDB" id="A0AAV7E0F5"/>
<accession>A0AAV7E0F5</accession>
<keyword evidence="2" id="KW-1185">Reference proteome</keyword>
<dbReference type="EMBL" id="JAINDJ010000007">
    <property type="protein sequence ID" value="KAG9442108.1"/>
    <property type="molecule type" value="Genomic_DNA"/>
</dbReference>
<gene>
    <name evidence="1" type="ORF">H6P81_017962</name>
</gene>
<name>A0AAV7E0F5_ARIFI</name>
<protein>
    <submittedName>
        <fullName evidence="1">Uncharacterized protein</fullName>
    </submittedName>
</protein>